<dbReference type="AlphaFoldDB" id="A0A1H2H7A4"/>
<evidence type="ECO:0000313" key="2">
    <source>
        <dbReference type="EMBL" id="SDU27686.1"/>
    </source>
</evidence>
<dbReference type="OrthoDB" id="5740155at2"/>
<protein>
    <recommendedName>
        <fullName evidence="1">DUF2489 domain-containing protein</fullName>
    </recommendedName>
</protein>
<reference evidence="3" key="1">
    <citation type="submission" date="2016-10" db="EMBL/GenBank/DDBJ databases">
        <authorList>
            <person name="Varghese N."/>
            <person name="Submissions S."/>
        </authorList>
    </citation>
    <scope>NUCLEOTIDE SEQUENCE [LARGE SCALE GENOMIC DNA]</scope>
    <source>
        <strain evidence="3">CCTCC 2012022</strain>
    </source>
</reference>
<proteinExistence type="predicted"/>
<dbReference type="Proteomes" id="UP000243063">
    <property type="component" value="Chromosome I"/>
</dbReference>
<dbReference type="InterPro" id="IPR019617">
    <property type="entry name" value="DUF2489"/>
</dbReference>
<organism evidence="2 3">
    <name type="scientific">Geopseudomonas guangdongensis</name>
    <dbReference type="NCBI Taxonomy" id="1245526"/>
    <lineage>
        <taxon>Bacteria</taxon>
        <taxon>Pseudomonadati</taxon>
        <taxon>Pseudomonadota</taxon>
        <taxon>Gammaproteobacteria</taxon>
        <taxon>Pseudomonadales</taxon>
        <taxon>Pseudomonadaceae</taxon>
        <taxon>Geopseudomonas</taxon>
    </lineage>
</organism>
<feature type="domain" description="DUF2489" evidence="1">
    <location>
        <begin position="16"/>
        <end position="142"/>
    </location>
</feature>
<dbReference type="Pfam" id="PF10675">
    <property type="entry name" value="DUF2489"/>
    <property type="match status" value="1"/>
</dbReference>
<accession>A0A1H2H7A4</accession>
<name>A0A1H2H7A4_9GAMM</name>
<evidence type="ECO:0000313" key="3">
    <source>
        <dbReference type="Proteomes" id="UP000243063"/>
    </source>
</evidence>
<dbReference type="EMBL" id="LT629780">
    <property type="protein sequence ID" value="SDU27686.1"/>
    <property type="molecule type" value="Genomic_DNA"/>
</dbReference>
<evidence type="ECO:0000259" key="1">
    <source>
        <dbReference type="Pfam" id="PF10675"/>
    </source>
</evidence>
<dbReference type="RefSeq" id="WP_090214309.1">
    <property type="nucleotide sequence ID" value="NZ_LT629780.1"/>
</dbReference>
<keyword evidence="3" id="KW-1185">Reference proteome</keyword>
<dbReference type="STRING" id="1245526.SAMN05216580_2167"/>
<sequence length="154" mass="17243">MSALSIALLAAGSLLVLALAAYALYLWRRVWQQQKALAAAEQERQQRLGGDLRVLAGSLLDEQLPLIEGAIRIKVLLDNYDIHLSNHAHCQVFHTLFAETSGIPTHAAWKALPRDARRQHEKRFSELELQHKAAARKAARWLLDEGLQAPRAQS</sequence>
<gene>
    <name evidence="2" type="ORF">SAMN05216580_2167</name>
</gene>